<gene>
    <name evidence="1" type="ORF">Goslar_00103</name>
</gene>
<accession>A0A482GHP7</accession>
<proteinExistence type="predicted"/>
<dbReference type="EMBL" id="MK327938">
    <property type="protein sequence ID" value="QBO63896.1"/>
    <property type="molecule type" value="Genomic_DNA"/>
</dbReference>
<reference evidence="1 2" key="1">
    <citation type="submission" date="2018-12" db="EMBL/GenBank/DDBJ databases">
        <title>Still something new to discover - new insights into E. coli phage diversity and taxonomy.</title>
        <authorList>
            <person name="Korf I.H.E."/>
            <person name="Adriaennsens E."/>
            <person name="Dreiseikelmann B."/>
            <person name="Kropinski A."/>
            <person name="Nimtz M."/>
            <person name="Meier-Kolthoff J.P."/>
            <person name="Rohde M."/>
            <person name="van Raaij M."/>
            <person name="Wittmann J."/>
        </authorList>
    </citation>
    <scope>NUCLEOTIDE SEQUENCE [LARGE SCALE GENOMIC DNA]</scope>
</reference>
<evidence type="ECO:0000313" key="2">
    <source>
        <dbReference type="Proteomes" id="UP000294673"/>
    </source>
</evidence>
<dbReference type="Proteomes" id="UP000294673">
    <property type="component" value="Segment"/>
</dbReference>
<keyword evidence="2" id="KW-1185">Reference proteome</keyword>
<evidence type="ECO:0000313" key="1">
    <source>
        <dbReference type="EMBL" id="QBO63896.1"/>
    </source>
</evidence>
<name>A0A482GHP7_BPGOS</name>
<protein>
    <submittedName>
        <fullName evidence="1">Uncharacterized protein</fullName>
    </submittedName>
</protein>
<sequence>MKTLTKLFVAVAILFGSVVGSAQAGLLDSPEVYDKAKAIYMAMESMTPADLEECGVDFGTPKELPGVKNPTNPSVKLKVADFEVFNPSFKTYARVRILVDPATGVVQGGEYLYLGK</sequence>
<organismHost>
    <name type="scientific">Escherichia coli</name>
    <dbReference type="NCBI Taxonomy" id="562"/>
</organismHost>
<organism evidence="1 2">
    <name type="scientific">Escherichia phage vB_EcoM_Goslar</name>
    <dbReference type="NCBI Taxonomy" id="2502409"/>
    <lineage>
        <taxon>Viruses</taxon>
        <taxon>Duplodnaviria</taxon>
        <taxon>Heunggongvirae</taxon>
        <taxon>Uroviricota</taxon>
        <taxon>Caudoviricetes</taxon>
        <taxon>Chimalliviridae</taxon>
        <taxon>Goslarvirus</taxon>
        <taxon>Goslarvirus goslar</taxon>
    </lineage>
</organism>